<dbReference type="Proteomes" id="UP000068210">
    <property type="component" value="Plasmid pAcX50e"/>
</dbReference>
<evidence type="ECO:0000256" key="3">
    <source>
        <dbReference type="SAM" id="MobiDB-lite"/>
    </source>
</evidence>
<geneLocation type="plasmid" evidence="4 5">
    <name>pAcX50e</name>
</geneLocation>
<dbReference type="AlphaFoldDB" id="A0A0C4WLD4"/>
<accession>A0A0C4WLD4</accession>
<organism evidence="4 5">
    <name type="scientific">Azotobacter chroococcum NCIMB 8003</name>
    <dbReference type="NCBI Taxonomy" id="1328314"/>
    <lineage>
        <taxon>Bacteria</taxon>
        <taxon>Pseudomonadati</taxon>
        <taxon>Pseudomonadota</taxon>
        <taxon>Gammaproteobacteria</taxon>
        <taxon>Pseudomonadales</taxon>
        <taxon>Pseudomonadaceae</taxon>
        <taxon>Azotobacter</taxon>
    </lineage>
</organism>
<dbReference type="InterPro" id="IPR036869">
    <property type="entry name" value="J_dom_sf"/>
</dbReference>
<dbReference type="EMBL" id="CP010420">
    <property type="protein sequence ID" value="AJE23598.1"/>
    <property type="molecule type" value="Genomic_DNA"/>
</dbReference>
<dbReference type="SUPFAM" id="SSF46565">
    <property type="entry name" value="Chaperone J-domain"/>
    <property type="match status" value="1"/>
</dbReference>
<dbReference type="Gene3D" id="1.10.287.110">
    <property type="entry name" value="DnaJ domain"/>
    <property type="match status" value="1"/>
</dbReference>
<feature type="region of interest" description="Disordered" evidence="3">
    <location>
        <begin position="170"/>
        <end position="201"/>
    </location>
</feature>
<evidence type="ECO:0000256" key="2">
    <source>
        <dbReference type="SAM" id="Coils"/>
    </source>
</evidence>
<keyword evidence="2" id="KW-0175">Coiled coil</keyword>
<evidence type="ECO:0000313" key="5">
    <source>
        <dbReference type="Proteomes" id="UP000068210"/>
    </source>
</evidence>
<dbReference type="KEGG" id="acx:Achr_e40"/>
<keyword evidence="1" id="KW-0143">Chaperone</keyword>
<dbReference type="RefSeq" id="WP_040107165.1">
    <property type="nucleotide sequence ID" value="NZ_CP010420.1"/>
</dbReference>
<gene>
    <name evidence="4" type="ORF">Achr_e40</name>
</gene>
<keyword evidence="5" id="KW-1185">Reference proteome</keyword>
<reference evidence="4 5" key="1">
    <citation type="journal article" date="2015" name="PLoS ONE">
        <title>Azotobacter Genomes: The Genome of Azotobacter chroococcum NCIMB 8003 (ATCC 4412).</title>
        <authorList>
            <person name="Robson R.L."/>
            <person name="Jones R."/>
            <person name="Robson R.M."/>
            <person name="Schwartz A."/>
            <person name="Richardson T.H."/>
        </authorList>
    </citation>
    <scope>NUCLEOTIDE SEQUENCE [LARGE SCALE GENOMIC DNA]</scope>
    <source>
        <strain evidence="4 5">NCIMB 8003</strain>
        <plasmid evidence="5">Plasmid pAcX50e</plasmid>
    </source>
</reference>
<evidence type="ECO:0000313" key="4">
    <source>
        <dbReference type="EMBL" id="AJE23598.1"/>
    </source>
</evidence>
<name>A0A0C4WLD4_9GAMM</name>
<sequence>MTSPKPLSLSIAGQSGKPLSGAQKKFNSLIGRIEKQRKLLAAWQAALPLCQERWSGEFKPLLDEYRARNREFAFFLDQSGERLKLTKTDRRTLGELICELASSLIGDDGDEALKALYNKHSGSDFDRDARAENELLKNAMEQAFGIDLGDDLDLDSHENVAQRLFEKLQAQAEQPAPRKGLGGTARKSAQQLRREEAEAQAGRSVREVYRKLASALHPDRETDAAERERKTGLMQRVNQAYDKGNLLDLLQLQLEVEQIDREHIANLAEDRLRHYNRVLDEQLRELQDEVRSLEQAFKAQFDLDPLDKVSPTNLGRKLQDQLRLLREDVAFIKAERELLEDPRELKRWLKEERKQQRADAFGEIPFDMLFR</sequence>
<proteinExistence type="predicted"/>
<dbReference type="CDD" id="cd06257">
    <property type="entry name" value="DnaJ"/>
    <property type="match status" value="1"/>
</dbReference>
<keyword evidence="4" id="KW-0614">Plasmid</keyword>
<protein>
    <submittedName>
        <fullName evidence="4">DnaJ domain-containing protein</fullName>
    </submittedName>
</protein>
<dbReference type="InterPro" id="IPR001623">
    <property type="entry name" value="DnaJ_domain"/>
</dbReference>
<feature type="coiled-coil region" evidence="2">
    <location>
        <begin position="265"/>
        <end position="335"/>
    </location>
</feature>
<evidence type="ECO:0000256" key="1">
    <source>
        <dbReference type="ARBA" id="ARBA00023186"/>
    </source>
</evidence>
<dbReference type="HOGENOM" id="CLU_045814_0_0_6"/>